<evidence type="ECO:0000256" key="1">
    <source>
        <dbReference type="ARBA" id="ARBA00022527"/>
    </source>
</evidence>
<organism evidence="3 4">
    <name type="scientific">Cohnella zeiphila</name>
    <dbReference type="NCBI Taxonomy" id="2761120"/>
    <lineage>
        <taxon>Bacteria</taxon>
        <taxon>Bacillati</taxon>
        <taxon>Bacillota</taxon>
        <taxon>Bacilli</taxon>
        <taxon>Bacillales</taxon>
        <taxon>Paenibacillaceae</taxon>
        <taxon>Cohnella</taxon>
    </lineage>
</organism>
<feature type="domain" description="Histidine kinase/HSP90-like ATPase" evidence="2">
    <location>
        <begin position="19"/>
        <end position="142"/>
    </location>
</feature>
<dbReference type="InterPro" id="IPR050267">
    <property type="entry name" value="Anti-sigma-factor_SerPK"/>
</dbReference>
<dbReference type="Pfam" id="PF13581">
    <property type="entry name" value="HATPase_c_2"/>
    <property type="match status" value="1"/>
</dbReference>
<keyword evidence="1" id="KW-0723">Serine/threonine-protein kinase</keyword>
<dbReference type="Proteomes" id="UP000564644">
    <property type="component" value="Unassembled WGS sequence"/>
</dbReference>
<dbReference type="PANTHER" id="PTHR35526:SF6">
    <property type="entry name" value="SLR1861 PROTEIN"/>
    <property type="match status" value="1"/>
</dbReference>
<protein>
    <submittedName>
        <fullName evidence="3">ATP-binding protein</fullName>
    </submittedName>
</protein>
<dbReference type="Gene3D" id="3.30.565.10">
    <property type="entry name" value="Histidine kinase-like ATPase, C-terminal domain"/>
    <property type="match status" value="1"/>
</dbReference>
<dbReference type="InterPro" id="IPR036890">
    <property type="entry name" value="HATPase_C_sf"/>
</dbReference>
<accession>A0A7X0SVE0</accession>
<keyword evidence="3" id="KW-0067">ATP-binding</keyword>
<gene>
    <name evidence="3" type="ORF">H7C18_32365</name>
</gene>
<name>A0A7X0SVE0_9BACL</name>
<dbReference type="GO" id="GO:0004674">
    <property type="term" value="F:protein serine/threonine kinase activity"/>
    <property type="evidence" value="ECO:0007669"/>
    <property type="project" value="UniProtKB-KW"/>
</dbReference>
<dbReference type="AlphaFoldDB" id="A0A7X0SVE0"/>
<keyword evidence="4" id="KW-1185">Reference proteome</keyword>
<sequence length="146" mass="16494">MALQNDREGSPVFFSLEMPNRLDELESLHLFFERVGRETGWSDRLCMNMTLACEELLTNTISYGFPQGGDHLLRVSVFCSERQVEVVLEDEGVPFDPLAAEAPDLEMALEDRPIGGLGIHFAKRLMDDMAYERTSSGNRLVLLKKV</sequence>
<evidence type="ECO:0000259" key="2">
    <source>
        <dbReference type="Pfam" id="PF13581"/>
    </source>
</evidence>
<keyword evidence="1" id="KW-0418">Kinase</keyword>
<keyword evidence="1" id="KW-0808">Transferase</keyword>
<evidence type="ECO:0000313" key="3">
    <source>
        <dbReference type="EMBL" id="MBB6735615.1"/>
    </source>
</evidence>
<dbReference type="RefSeq" id="WP_185133265.1">
    <property type="nucleotide sequence ID" value="NZ_JACJVO010000051.1"/>
</dbReference>
<dbReference type="CDD" id="cd16936">
    <property type="entry name" value="HATPase_RsbW-like"/>
    <property type="match status" value="1"/>
</dbReference>
<dbReference type="GO" id="GO:0005524">
    <property type="term" value="F:ATP binding"/>
    <property type="evidence" value="ECO:0007669"/>
    <property type="project" value="UniProtKB-KW"/>
</dbReference>
<keyword evidence="3" id="KW-0547">Nucleotide-binding</keyword>
<proteinExistence type="predicted"/>
<reference evidence="3 4" key="1">
    <citation type="submission" date="2020-08" db="EMBL/GenBank/DDBJ databases">
        <title>Cohnella phylogeny.</title>
        <authorList>
            <person name="Dunlap C."/>
        </authorList>
    </citation>
    <scope>NUCLEOTIDE SEQUENCE [LARGE SCALE GENOMIC DNA]</scope>
    <source>
        <strain evidence="3 4">CBP 2801</strain>
    </source>
</reference>
<dbReference type="EMBL" id="JACJVO010000051">
    <property type="protein sequence ID" value="MBB6735615.1"/>
    <property type="molecule type" value="Genomic_DNA"/>
</dbReference>
<evidence type="ECO:0000313" key="4">
    <source>
        <dbReference type="Proteomes" id="UP000564644"/>
    </source>
</evidence>
<dbReference type="PANTHER" id="PTHR35526">
    <property type="entry name" value="ANTI-SIGMA-F FACTOR RSBW-RELATED"/>
    <property type="match status" value="1"/>
</dbReference>
<comment type="caution">
    <text evidence="3">The sequence shown here is derived from an EMBL/GenBank/DDBJ whole genome shotgun (WGS) entry which is preliminary data.</text>
</comment>
<dbReference type="SUPFAM" id="SSF55874">
    <property type="entry name" value="ATPase domain of HSP90 chaperone/DNA topoisomerase II/histidine kinase"/>
    <property type="match status" value="1"/>
</dbReference>
<dbReference type="InterPro" id="IPR003594">
    <property type="entry name" value="HATPase_dom"/>
</dbReference>